<dbReference type="PANTHER" id="PTHR11035">
    <property type="entry name" value="VERY-LONG-CHAIN (3R)-3-HYDROXYACYL-COA DEHYDRATASE"/>
    <property type="match status" value="1"/>
</dbReference>
<keyword evidence="10 14" id="KW-0472">Membrane</keyword>
<dbReference type="InterPro" id="IPR007482">
    <property type="entry name" value="Tyr_Pase-like_PTPLA"/>
</dbReference>
<evidence type="ECO:0000256" key="14">
    <source>
        <dbReference type="RuleBase" id="RU363109"/>
    </source>
</evidence>
<feature type="transmembrane region" description="Helical" evidence="14">
    <location>
        <begin position="107"/>
        <end position="127"/>
    </location>
</feature>
<accession>A0A9P4IT75</accession>
<feature type="transmembrane region" description="Helical" evidence="14">
    <location>
        <begin position="139"/>
        <end position="157"/>
    </location>
</feature>
<keyword evidence="5 14" id="KW-0444">Lipid biosynthesis</keyword>
<comment type="pathway">
    <text evidence="2 14">Lipid metabolism; fatty acid biosynthesis.</text>
</comment>
<keyword evidence="8 14" id="KW-1133">Transmembrane helix</keyword>
<comment type="caution">
    <text evidence="16">The sequence shown here is derived from an EMBL/GenBank/DDBJ whole genome shotgun (WGS) entry which is preliminary data.</text>
</comment>
<evidence type="ECO:0000256" key="2">
    <source>
        <dbReference type="ARBA" id="ARBA00005194"/>
    </source>
</evidence>
<evidence type="ECO:0000256" key="9">
    <source>
        <dbReference type="ARBA" id="ARBA00023098"/>
    </source>
</evidence>
<comment type="function">
    <text evidence="14">Catalyzes the third of the four reactions of the long-chain fatty acids elongation cycle. This endoplasmic reticulum-bound enzymatic process, allows the addition of two carbons to the chain of long- and very long-chain fatty acids/VLCFAs per cycle. This enzyme catalyzes the dehydration of the 3-hydroxyacyl-CoA intermediate into trans-2,3-enoyl-CoA, within each cycle of fatty acid elongation. Thereby, it participates to the production of VLCFAs of different chain lengths that are involved in multiple biological processes as precursors of membrane lipids and lipid mediators.</text>
</comment>
<feature type="transmembrane region" description="Helical" evidence="14">
    <location>
        <begin position="40"/>
        <end position="57"/>
    </location>
</feature>
<evidence type="ECO:0000256" key="4">
    <source>
        <dbReference type="ARBA" id="ARBA00013122"/>
    </source>
</evidence>
<evidence type="ECO:0000256" key="15">
    <source>
        <dbReference type="SAM" id="SignalP"/>
    </source>
</evidence>
<feature type="transmembrane region" description="Helical" evidence="14">
    <location>
        <begin position="169"/>
        <end position="189"/>
    </location>
</feature>
<dbReference type="GO" id="GO:0102158">
    <property type="term" value="F:very-long-chain (3R)-3-hydroxyacyl-CoA dehydratase activity"/>
    <property type="evidence" value="ECO:0007669"/>
    <property type="project" value="UniProtKB-EC"/>
</dbReference>
<evidence type="ECO:0000256" key="12">
    <source>
        <dbReference type="ARBA" id="ARBA00023239"/>
    </source>
</evidence>
<comment type="subcellular location">
    <subcellularLocation>
        <location evidence="14">Endoplasmic reticulum membrane</location>
        <topology evidence="14">Multi-pass membrane protein</topology>
    </subcellularLocation>
    <subcellularLocation>
        <location evidence="1">Membrane</location>
        <topology evidence="1">Multi-pass membrane protein</topology>
    </subcellularLocation>
</comment>
<keyword evidence="7 14" id="KW-0276">Fatty acid metabolism</keyword>
<evidence type="ECO:0000256" key="8">
    <source>
        <dbReference type="ARBA" id="ARBA00022989"/>
    </source>
</evidence>
<keyword evidence="17" id="KW-1185">Reference proteome</keyword>
<reference evidence="16" key="1">
    <citation type="journal article" date="2020" name="Stud. Mycol.">
        <title>101 Dothideomycetes genomes: a test case for predicting lifestyles and emergence of pathogens.</title>
        <authorList>
            <person name="Haridas S."/>
            <person name="Albert R."/>
            <person name="Binder M."/>
            <person name="Bloem J."/>
            <person name="Labutti K."/>
            <person name="Salamov A."/>
            <person name="Andreopoulos B."/>
            <person name="Baker S."/>
            <person name="Barry K."/>
            <person name="Bills G."/>
            <person name="Bluhm B."/>
            <person name="Cannon C."/>
            <person name="Castanera R."/>
            <person name="Culley D."/>
            <person name="Daum C."/>
            <person name="Ezra D."/>
            <person name="Gonzalez J."/>
            <person name="Henrissat B."/>
            <person name="Kuo A."/>
            <person name="Liang C."/>
            <person name="Lipzen A."/>
            <person name="Lutzoni F."/>
            <person name="Magnuson J."/>
            <person name="Mondo S."/>
            <person name="Nolan M."/>
            <person name="Ohm R."/>
            <person name="Pangilinan J."/>
            <person name="Park H.-J."/>
            <person name="Ramirez L."/>
            <person name="Alfaro M."/>
            <person name="Sun H."/>
            <person name="Tritt A."/>
            <person name="Yoshinaga Y."/>
            <person name="Zwiers L.-H."/>
            <person name="Turgeon B."/>
            <person name="Goodwin S."/>
            <person name="Spatafora J."/>
            <person name="Crous P."/>
            <person name="Grigoriev I."/>
        </authorList>
    </citation>
    <scope>NUCLEOTIDE SEQUENCE</scope>
    <source>
        <strain evidence="16">CBS 133067</strain>
    </source>
</reference>
<proteinExistence type="inferred from homology"/>
<dbReference type="PANTHER" id="PTHR11035:SF3">
    <property type="entry name" value="VERY-LONG-CHAIN (3R)-3-HYDROXYACYL-COA DEHYDRATASE"/>
    <property type="match status" value="1"/>
</dbReference>
<dbReference type="OrthoDB" id="46988at2759"/>
<dbReference type="AlphaFoldDB" id="A0A9P4IT75"/>
<gene>
    <name evidence="16" type="ORF">NA57DRAFT_29555</name>
</gene>
<evidence type="ECO:0000256" key="3">
    <source>
        <dbReference type="ARBA" id="ARBA00007811"/>
    </source>
</evidence>
<keyword evidence="9 14" id="KW-0443">Lipid metabolism</keyword>
<evidence type="ECO:0000256" key="7">
    <source>
        <dbReference type="ARBA" id="ARBA00022832"/>
    </source>
</evidence>
<dbReference type="EMBL" id="ML978121">
    <property type="protein sequence ID" value="KAF2104903.1"/>
    <property type="molecule type" value="Genomic_DNA"/>
</dbReference>
<name>A0A9P4IT75_9PEZI</name>
<keyword evidence="15" id="KW-0732">Signal</keyword>
<comment type="similarity">
    <text evidence="3 14">Belongs to the very long-chain fatty acids dehydratase HACD family.</text>
</comment>
<dbReference type="GO" id="GO:0030497">
    <property type="term" value="P:fatty acid elongation"/>
    <property type="evidence" value="ECO:0007669"/>
    <property type="project" value="TreeGrafter"/>
</dbReference>
<evidence type="ECO:0000256" key="5">
    <source>
        <dbReference type="ARBA" id="ARBA00022516"/>
    </source>
</evidence>
<keyword evidence="11 14" id="KW-0275">Fatty acid biosynthesis</keyword>
<dbReference type="Proteomes" id="UP000799772">
    <property type="component" value="Unassembled WGS sequence"/>
</dbReference>
<comment type="catalytic activity">
    <reaction evidence="13 14">
        <text>a very-long-chain (3R)-3-hydroxyacyl-CoA = a very-long-chain (2E)-enoyl-CoA + H2O</text>
        <dbReference type="Rhea" id="RHEA:45812"/>
        <dbReference type="ChEBI" id="CHEBI:15377"/>
        <dbReference type="ChEBI" id="CHEBI:83728"/>
        <dbReference type="ChEBI" id="CHEBI:85440"/>
        <dbReference type="EC" id="4.2.1.134"/>
    </reaction>
</comment>
<keyword evidence="12 14" id="KW-0456">Lyase</keyword>
<evidence type="ECO:0000256" key="1">
    <source>
        <dbReference type="ARBA" id="ARBA00004141"/>
    </source>
</evidence>
<dbReference type="Pfam" id="PF04387">
    <property type="entry name" value="PTPLA"/>
    <property type="match status" value="1"/>
</dbReference>
<dbReference type="GO" id="GO:0005789">
    <property type="term" value="C:endoplasmic reticulum membrane"/>
    <property type="evidence" value="ECO:0007669"/>
    <property type="project" value="UniProtKB-SubCell"/>
</dbReference>
<evidence type="ECO:0000256" key="11">
    <source>
        <dbReference type="ARBA" id="ARBA00023160"/>
    </source>
</evidence>
<organism evidence="16 17">
    <name type="scientific">Rhizodiscina lignyota</name>
    <dbReference type="NCBI Taxonomy" id="1504668"/>
    <lineage>
        <taxon>Eukaryota</taxon>
        <taxon>Fungi</taxon>
        <taxon>Dikarya</taxon>
        <taxon>Ascomycota</taxon>
        <taxon>Pezizomycotina</taxon>
        <taxon>Dothideomycetes</taxon>
        <taxon>Pleosporomycetidae</taxon>
        <taxon>Aulographales</taxon>
        <taxon>Rhizodiscinaceae</taxon>
        <taxon>Rhizodiscina</taxon>
    </lineage>
</organism>
<keyword evidence="6 14" id="KW-0812">Transmembrane</keyword>
<sequence length="211" mass="24221">MYLAFYNLISALMWGLMLGRVVSVAPFYGNYDLNRTTGGWVQWVQTMAVAEIFHSLFGLVRAPLFTTLIQVASRIIIVWGIYPNFPSVPAQHWQNSTMLFAWSTTEVIRYTYFFSILGGLDEMPALLPYLKWARYNTFFALYPIGIASECYLIYKTIPLASKVDENYGLALKAVLAAYVPGTIVLYTHMIRQRNKVMKKDREGKKDEKKTQ</sequence>
<dbReference type="GO" id="GO:0030148">
    <property type="term" value="P:sphingolipid biosynthetic process"/>
    <property type="evidence" value="ECO:0007669"/>
    <property type="project" value="TreeGrafter"/>
</dbReference>
<evidence type="ECO:0000256" key="6">
    <source>
        <dbReference type="ARBA" id="ARBA00022692"/>
    </source>
</evidence>
<evidence type="ECO:0000256" key="10">
    <source>
        <dbReference type="ARBA" id="ARBA00023136"/>
    </source>
</evidence>
<dbReference type="GO" id="GO:0042761">
    <property type="term" value="P:very long-chain fatty acid biosynthetic process"/>
    <property type="evidence" value="ECO:0007669"/>
    <property type="project" value="TreeGrafter"/>
</dbReference>
<feature type="transmembrane region" description="Helical" evidence="14">
    <location>
        <begin position="64"/>
        <end position="82"/>
    </location>
</feature>
<feature type="signal peptide" evidence="15">
    <location>
        <begin position="1"/>
        <end position="19"/>
    </location>
</feature>
<feature type="chain" id="PRO_5040345521" description="Very-long-chain (3R)-3-hydroxyacyl-CoA dehydratase" evidence="15">
    <location>
        <begin position="20"/>
        <end position="211"/>
    </location>
</feature>
<protein>
    <recommendedName>
        <fullName evidence="4 14">Very-long-chain (3R)-3-hydroxyacyl-CoA dehydratase</fullName>
        <ecNumber evidence="4 14">4.2.1.134</ecNumber>
    </recommendedName>
</protein>
<evidence type="ECO:0000313" key="17">
    <source>
        <dbReference type="Proteomes" id="UP000799772"/>
    </source>
</evidence>
<evidence type="ECO:0000256" key="13">
    <source>
        <dbReference type="ARBA" id="ARBA00036671"/>
    </source>
</evidence>
<dbReference type="EC" id="4.2.1.134" evidence="4 14"/>
<evidence type="ECO:0000313" key="16">
    <source>
        <dbReference type="EMBL" id="KAF2104903.1"/>
    </source>
</evidence>
<keyword evidence="14" id="KW-0256">Endoplasmic reticulum</keyword>